<feature type="compositionally biased region" description="Low complexity" evidence="1">
    <location>
        <begin position="103"/>
        <end position="116"/>
    </location>
</feature>
<dbReference type="Pfam" id="PF08676">
    <property type="entry name" value="MutL_C"/>
    <property type="match status" value="1"/>
</dbReference>
<dbReference type="InterPro" id="IPR014721">
    <property type="entry name" value="Ribsml_uS5_D2-typ_fold_subgr"/>
</dbReference>
<evidence type="ECO:0000313" key="6">
    <source>
        <dbReference type="WBParaSite" id="SBAD_0000415101-mRNA-1"/>
    </source>
</evidence>
<evidence type="ECO:0000259" key="2">
    <source>
        <dbReference type="SMART" id="SM00853"/>
    </source>
</evidence>
<evidence type="ECO:0000259" key="3">
    <source>
        <dbReference type="SMART" id="SM01340"/>
    </source>
</evidence>
<evidence type="ECO:0000313" key="4">
    <source>
        <dbReference type="EMBL" id="VDP02948.1"/>
    </source>
</evidence>
<dbReference type="Gene3D" id="3.30.1540.20">
    <property type="entry name" value="MutL, C-terminal domain, dimerisation subdomain"/>
    <property type="match status" value="1"/>
</dbReference>
<reference evidence="4 5" key="2">
    <citation type="submission" date="2018-11" db="EMBL/GenBank/DDBJ databases">
        <authorList>
            <consortium name="Pathogen Informatics"/>
        </authorList>
    </citation>
    <scope>NUCLEOTIDE SEQUENCE [LARGE SCALE GENOMIC DNA]</scope>
</reference>
<dbReference type="GO" id="GO:0005524">
    <property type="term" value="F:ATP binding"/>
    <property type="evidence" value="ECO:0007669"/>
    <property type="project" value="InterPro"/>
</dbReference>
<dbReference type="SMART" id="SM00853">
    <property type="entry name" value="MutL_C"/>
    <property type="match status" value="1"/>
</dbReference>
<dbReference type="SUPFAM" id="SSF54211">
    <property type="entry name" value="Ribosomal protein S5 domain 2-like"/>
    <property type="match status" value="1"/>
</dbReference>
<dbReference type="PANTHER" id="PTHR10073">
    <property type="entry name" value="DNA MISMATCH REPAIR PROTEIN MLH, PMS, MUTL"/>
    <property type="match status" value="1"/>
</dbReference>
<feature type="domain" description="DNA mismatch repair protein S5" evidence="3">
    <location>
        <begin position="1"/>
        <end position="96"/>
    </location>
</feature>
<evidence type="ECO:0000256" key="1">
    <source>
        <dbReference type="SAM" id="MobiDB-lite"/>
    </source>
</evidence>
<dbReference type="WBParaSite" id="SBAD_0000415101-mRNA-1">
    <property type="protein sequence ID" value="SBAD_0000415101-mRNA-1"/>
    <property type="gene ID" value="SBAD_0000415101"/>
</dbReference>
<keyword evidence="5" id="KW-1185">Reference proteome</keyword>
<dbReference type="GO" id="GO:0016887">
    <property type="term" value="F:ATP hydrolysis activity"/>
    <property type="evidence" value="ECO:0007669"/>
    <property type="project" value="InterPro"/>
</dbReference>
<feature type="domain" description="MutL C-terminal dimerisation" evidence="2">
    <location>
        <begin position="205"/>
        <end position="339"/>
    </location>
</feature>
<gene>
    <name evidence="4" type="ORF">SBAD_LOCUS3975</name>
</gene>
<dbReference type="InterPro" id="IPR013507">
    <property type="entry name" value="DNA_mismatch_S5_2-like"/>
</dbReference>
<dbReference type="GO" id="GO:0006298">
    <property type="term" value="P:mismatch repair"/>
    <property type="evidence" value="ECO:0007669"/>
    <property type="project" value="InterPro"/>
</dbReference>
<organism evidence="6">
    <name type="scientific">Soboliphyme baturini</name>
    <dbReference type="NCBI Taxonomy" id="241478"/>
    <lineage>
        <taxon>Eukaryota</taxon>
        <taxon>Metazoa</taxon>
        <taxon>Ecdysozoa</taxon>
        <taxon>Nematoda</taxon>
        <taxon>Enoplea</taxon>
        <taxon>Dorylaimia</taxon>
        <taxon>Dioctophymatida</taxon>
        <taxon>Dioctophymatoidea</taxon>
        <taxon>Soboliphymatidae</taxon>
        <taxon>Soboliphyme</taxon>
    </lineage>
</organism>
<dbReference type="SMART" id="SM01340">
    <property type="entry name" value="DNA_mis_repair"/>
    <property type="match status" value="1"/>
</dbReference>
<dbReference type="AlphaFoldDB" id="A0A183IK29"/>
<dbReference type="InterPro" id="IPR037198">
    <property type="entry name" value="MutL_C_sf"/>
</dbReference>
<reference evidence="6" key="1">
    <citation type="submission" date="2016-06" db="UniProtKB">
        <authorList>
            <consortium name="WormBaseParasite"/>
        </authorList>
    </citation>
    <scope>IDENTIFICATION</scope>
</reference>
<dbReference type="GO" id="GO:0030983">
    <property type="term" value="F:mismatched DNA binding"/>
    <property type="evidence" value="ECO:0007669"/>
    <property type="project" value="InterPro"/>
</dbReference>
<evidence type="ECO:0000313" key="5">
    <source>
        <dbReference type="Proteomes" id="UP000270296"/>
    </source>
</evidence>
<proteinExistence type="predicted"/>
<dbReference type="GO" id="GO:0032389">
    <property type="term" value="C:MutLalpha complex"/>
    <property type="evidence" value="ECO:0007669"/>
    <property type="project" value="TreeGrafter"/>
</dbReference>
<dbReference type="Proteomes" id="UP000270296">
    <property type="component" value="Unassembled WGS sequence"/>
</dbReference>
<sequence length="352" mass="39350">FRIQGFVSSPGFGRTSADRQFFYVNKRPTDFPKMKKLIAYVYHMFSRDECPVIVLDVLVLKGHVDPNVMPDKTTSFIENEDLLLATVKFSLIEMFQGSSCIGSVGHSSSDTPSPSSERTLERNADSISVESSVSDIDVLPKPLTSSLLPDGKDDSLMCLTLDTPAPKEVGPSDFYYPTIAPSQNEAAVQELEQNFRKEAFNEMEVVGQFNLGFIIGKVRHSLFIIDQHASDEKYNYERFLYSAAIQSQRLMYPIQLNLMPAEISVVLDNQWVFEKNGIELDVVQADASKVTVHLKALPVCHEITFNAAGIFSACVCVCVCVYDPVILKEMPSFRFNNAVCIVELISQEWNIG</sequence>
<dbReference type="InterPro" id="IPR014790">
    <property type="entry name" value="MutL_C"/>
</dbReference>
<dbReference type="Gene3D" id="3.30.230.10">
    <property type="match status" value="1"/>
</dbReference>
<dbReference type="GO" id="GO:0140664">
    <property type="term" value="F:ATP-dependent DNA damage sensor activity"/>
    <property type="evidence" value="ECO:0007669"/>
    <property type="project" value="InterPro"/>
</dbReference>
<dbReference type="InterPro" id="IPR042120">
    <property type="entry name" value="MutL_C_dimsub"/>
</dbReference>
<name>A0A183IK29_9BILA</name>
<dbReference type="InterPro" id="IPR042121">
    <property type="entry name" value="MutL_C_regsub"/>
</dbReference>
<dbReference type="SUPFAM" id="SSF118116">
    <property type="entry name" value="DNA mismatch repair protein MutL"/>
    <property type="match status" value="1"/>
</dbReference>
<accession>A0A183IK29</accession>
<dbReference type="Pfam" id="PF01119">
    <property type="entry name" value="DNA_mis_repair"/>
    <property type="match status" value="1"/>
</dbReference>
<feature type="region of interest" description="Disordered" evidence="1">
    <location>
        <begin position="103"/>
        <end position="128"/>
    </location>
</feature>
<dbReference type="InterPro" id="IPR020568">
    <property type="entry name" value="Ribosomal_Su5_D2-typ_SF"/>
</dbReference>
<dbReference type="InterPro" id="IPR038973">
    <property type="entry name" value="MutL/Mlh/Pms-like"/>
</dbReference>
<dbReference type="Gene3D" id="3.30.1370.100">
    <property type="entry name" value="MutL, C-terminal domain, regulatory subdomain"/>
    <property type="match status" value="1"/>
</dbReference>
<protein>
    <submittedName>
        <fullName evidence="6">MutL_C domain-containing protein</fullName>
    </submittedName>
</protein>
<dbReference type="OrthoDB" id="10254304at2759"/>
<dbReference type="PANTHER" id="PTHR10073:SF52">
    <property type="entry name" value="MISMATCH REPAIR ENDONUCLEASE PMS2"/>
    <property type="match status" value="1"/>
</dbReference>
<dbReference type="EMBL" id="UZAM01008051">
    <property type="protein sequence ID" value="VDP02948.1"/>
    <property type="molecule type" value="Genomic_DNA"/>
</dbReference>